<dbReference type="Pfam" id="PF00535">
    <property type="entry name" value="Glycos_transf_2"/>
    <property type="match status" value="1"/>
</dbReference>
<organism evidence="4 5">
    <name type="scientific">Bifidobacterium tissieri</name>
    <dbReference type="NCBI Taxonomy" id="1630162"/>
    <lineage>
        <taxon>Bacteria</taxon>
        <taxon>Bacillati</taxon>
        <taxon>Actinomycetota</taxon>
        <taxon>Actinomycetes</taxon>
        <taxon>Bifidobacteriales</taxon>
        <taxon>Bifidobacteriaceae</taxon>
        <taxon>Bifidobacterium</taxon>
    </lineage>
</organism>
<evidence type="ECO:0000256" key="1">
    <source>
        <dbReference type="ARBA" id="ARBA00022676"/>
    </source>
</evidence>
<dbReference type="InterPro" id="IPR029044">
    <property type="entry name" value="Nucleotide-diphossugar_trans"/>
</dbReference>
<dbReference type="Pfam" id="PF05704">
    <property type="entry name" value="Caps_synth"/>
    <property type="match status" value="1"/>
</dbReference>
<accession>A0A261FJS8</accession>
<evidence type="ECO:0000259" key="3">
    <source>
        <dbReference type="Pfam" id="PF00535"/>
    </source>
</evidence>
<dbReference type="Gene3D" id="3.90.550.20">
    <property type="match status" value="1"/>
</dbReference>
<name>A0A261FJS8_9BIFI</name>
<dbReference type="SUPFAM" id="SSF53448">
    <property type="entry name" value="Nucleotide-diphospho-sugar transferases"/>
    <property type="match status" value="2"/>
</dbReference>
<evidence type="ECO:0000256" key="2">
    <source>
        <dbReference type="ARBA" id="ARBA00022679"/>
    </source>
</evidence>
<dbReference type="Gene3D" id="3.90.550.10">
    <property type="entry name" value="Spore Coat Polysaccharide Biosynthesis Protein SpsA, Chain A"/>
    <property type="match status" value="1"/>
</dbReference>
<dbReference type="PANTHER" id="PTHR22916:SF51">
    <property type="entry name" value="GLYCOSYLTRANSFERASE EPSH-RELATED"/>
    <property type="match status" value="1"/>
</dbReference>
<comment type="caution">
    <text evidence="4">The sequence shown here is derived from an EMBL/GenBank/DDBJ whole genome shotgun (WGS) entry which is preliminary data.</text>
</comment>
<sequence length="654" mass="74751">MLREQPLVSIVVPVYNQEAYLDSSVKAILHQTYRNIEVILVNDGSTDGSSAKLQYFDEKDDRVVVIDKSNGGLIDATITGIRHASGEYIAFVDPDDYVGTDYIANFVQALDPNTDVVAAGFYHDDRHMLKAFPLKEDKVYKGADISVLREHLLNPDKGPNISSYLSVSRWNKMYRTSCVKNIANKFEQYKGITLGEDTIFTYLILLECNCVRTLRLVNSYYYNVASSGSMMKNSASAKHQMNAAKAQKAFARLLVDSGLDTLQADILYYFLIESLLTRLLASRDRRQFISVYGKLRKEQSYMRAVKSLLRKGCSRRELVVMNARVLLSPGLYYWLMVSGKSGAKKVRDSLGFVKSDIGSLRSYGIHYTRRMISYRKKRNNAFDDIENWLPEIEKRVMPMLSPFIGKVTDLEACPVENNVFVFWWDGFDSAPAIVRECLDSVKRTHPDVSIIELSKNNYEQFTDIDVRIRQGFADGDISVQTFSDILRFNVLKNNGGTWVDATLYFAGPYDLTAGLIDKSFESLNCNTTPDFLKYDGYSSTWTGFFIAARKHSLFVTAMDAVFKEYFLKYGEYPIYLFIDAVFMICLKHGLDGDVLNRIHKSSGYLFEMIALMRQPYHRTYLSRLSTNPQKLSWFFNESEVPSDSVYKHLFSNRV</sequence>
<reference evidence="4 5" key="1">
    <citation type="journal article" date="2017" name="BMC Genomics">
        <title>Comparative genomic and phylogenomic analyses of the Bifidobacteriaceae family.</title>
        <authorList>
            <person name="Lugli G.A."/>
            <person name="Milani C."/>
            <person name="Turroni F."/>
            <person name="Duranti S."/>
            <person name="Mancabelli L."/>
            <person name="Mangifesta M."/>
            <person name="Ferrario C."/>
            <person name="Modesto M."/>
            <person name="Mattarelli P."/>
            <person name="Jiri K."/>
            <person name="van Sinderen D."/>
            <person name="Ventura M."/>
        </authorList>
    </citation>
    <scope>NUCLEOTIDE SEQUENCE [LARGE SCALE GENOMIC DNA]</scope>
    <source>
        <strain evidence="4 5">DSM 100201</strain>
    </source>
</reference>
<dbReference type="RefSeq" id="WP_094661749.1">
    <property type="nucleotide sequence ID" value="NZ_MWWV01000001.1"/>
</dbReference>
<keyword evidence="5" id="KW-1185">Reference proteome</keyword>
<keyword evidence="1" id="KW-0328">Glycosyltransferase</keyword>
<gene>
    <name evidence="4" type="ORF">BTIS_0152</name>
</gene>
<protein>
    <submittedName>
        <fullName evidence="4">Capsular polysaccharide synthesis protein</fullName>
    </submittedName>
</protein>
<dbReference type="CDD" id="cd00761">
    <property type="entry name" value="Glyco_tranf_GTA_type"/>
    <property type="match status" value="1"/>
</dbReference>
<dbReference type="Proteomes" id="UP000216444">
    <property type="component" value="Unassembled WGS sequence"/>
</dbReference>
<feature type="domain" description="Glycosyltransferase 2-like" evidence="3">
    <location>
        <begin position="9"/>
        <end position="129"/>
    </location>
</feature>
<dbReference type="GO" id="GO:0016757">
    <property type="term" value="F:glycosyltransferase activity"/>
    <property type="evidence" value="ECO:0007669"/>
    <property type="project" value="UniProtKB-KW"/>
</dbReference>
<dbReference type="InterPro" id="IPR001173">
    <property type="entry name" value="Glyco_trans_2-like"/>
</dbReference>
<dbReference type="InterPro" id="IPR008441">
    <property type="entry name" value="AfumC-like_glycosyl_Trfase"/>
</dbReference>
<dbReference type="EMBL" id="MWWV01000001">
    <property type="protein sequence ID" value="OZG59421.1"/>
    <property type="molecule type" value="Genomic_DNA"/>
</dbReference>
<evidence type="ECO:0000313" key="4">
    <source>
        <dbReference type="EMBL" id="OZG59421.1"/>
    </source>
</evidence>
<dbReference type="AlphaFoldDB" id="A0A261FJS8"/>
<evidence type="ECO:0000313" key="5">
    <source>
        <dbReference type="Proteomes" id="UP000216444"/>
    </source>
</evidence>
<proteinExistence type="predicted"/>
<dbReference type="PANTHER" id="PTHR22916">
    <property type="entry name" value="GLYCOSYLTRANSFERASE"/>
    <property type="match status" value="1"/>
</dbReference>
<keyword evidence="2" id="KW-0808">Transferase</keyword>